<protein>
    <submittedName>
        <fullName evidence="1">Adenylate cyclase</fullName>
    </submittedName>
</protein>
<comment type="caution">
    <text evidence="1">The sequence shown here is derived from an EMBL/GenBank/DDBJ whole genome shotgun (WGS) entry which is preliminary data.</text>
</comment>
<dbReference type="SUPFAM" id="SSF55073">
    <property type="entry name" value="Nucleotide cyclase"/>
    <property type="match status" value="1"/>
</dbReference>
<dbReference type="RefSeq" id="WP_175186671.1">
    <property type="nucleotide sequence ID" value="NZ_JABVZQ010000001.1"/>
</dbReference>
<proteinExistence type="predicted"/>
<name>A0ABR9XS63_9CHLB</name>
<keyword evidence="2" id="KW-1185">Reference proteome</keyword>
<dbReference type="EMBL" id="JADGII010000009">
    <property type="protein sequence ID" value="MBF0636897.1"/>
    <property type="molecule type" value="Genomic_DNA"/>
</dbReference>
<dbReference type="Proteomes" id="UP000619838">
    <property type="component" value="Unassembled WGS sequence"/>
</dbReference>
<dbReference type="InterPro" id="IPR029787">
    <property type="entry name" value="Nucleotide_cyclase"/>
</dbReference>
<evidence type="ECO:0000313" key="2">
    <source>
        <dbReference type="Proteomes" id="UP000619838"/>
    </source>
</evidence>
<sequence length="267" mass="29227">MGTVDNILPLEALLNTTPLTIDVVIEDEWCGAFPVKAVETDATVLYLEQAGFFRFSARHRPAEVLIYRNTFLAWLGSLVGTCTSRVYFQVSEQSVVLLFLHASGLEASFADAVRLAGHIGEHDAYGFVPGIGIASGRVTVGFTAMRECHRASVFGQAFMLAAGCAAMRPDAAAAACISFPASEWNGRSLDELFPAHGEQGDGGGYQKKPRTWELGTPRRVDFPGMGMVEILDLGSFIHWAPEHSAERKAGEWFQELERKGLYRKPSR</sequence>
<gene>
    <name evidence="1" type="ORF">INT08_06890</name>
</gene>
<organism evidence="1 2">
    <name type="scientific">Prosthecochloris ethylica</name>
    <dbReference type="NCBI Taxonomy" id="2743976"/>
    <lineage>
        <taxon>Bacteria</taxon>
        <taxon>Pseudomonadati</taxon>
        <taxon>Chlorobiota</taxon>
        <taxon>Chlorobiia</taxon>
        <taxon>Chlorobiales</taxon>
        <taxon>Chlorobiaceae</taxon>
        <taxon>Prosthecochloris</taxon>
    </lineage>
</organism>
<reference evidence="1 2" key="1">
    <citation type="journal article" date="2020" name="Microorganisms">
        <title>Simultaneous Genome Sequencing of Prosthecochloris ethylica and Desulfuromonas acetoxidans within a Syntrophic Mixture Reveals Unique Pili and Protein Interactions.</title>
        <authorList>
            <person name="Kyndt J.A."/>
            <person name="Van Beeumen J.J."/>
            <person name="Meyer T.E."/>
        </authorList>
    </citation>
    <scope>NUCLEOTIDE SEQUENCE [LARGE SCALE GENOMIC DNA]</scope>
    <source>
        <strain evidence="1 2">N3</strain>
    </source>
</reference>
<accession>A0ABR9XS63</accession>
<evidence type="ECO:0000313" key="1">
    <source>
        <dbReference type="EMBL" id="MBF0636897.1"/>
    </source>
</evidence>